<gene>
    <name evidence="3" type="ORF">HEB94_000473</name>
</gene>
<dbReference type="InterPro" id="IPR012337">
    <property type="entry name" value="RNaseH-like_sf"/>
</dbReference>
<dbReference type="InterPro" id="IPR009057">
    <property type="entry name" value="Homeodomain-like_sf"/>
</dbReference>
<name>A0A927MUN2_9ACTN</name>
<dbReference type="InterPro" id="IPR002514">
    <property type="entry name" value="Transposase_8"/>
</dbReference>
<dbReference type="Pfam" id="PF00665">
    <property type="entry name" value="rve"/>
    <property type="match status" value="1"/>
</dbReference>
<dbReference type="InterPro" id="IPR036397">
    <property type="entry name" value="RNaseH_sf"/>
</dbReference>
<dbReference type="EMBL" id="JADBEM010000001">
    <property type="protein sequence ID" value="MBE1603625.1"/>
    <property type="molecule type" value="Genomic_DNA"/>
</dbReference>
<comment type="caution">
    <text evidence="3">The sequence shown here is derived from an EMBL/GenBank/DDBJ whole genome shotgun (WGS) entry which is preliminary data.</text>
</comment>
<dbReference type="AlphaFoldDB" id="A0A927MUN2"/>
<dbReference type="Proteomes" id="UP000638648">
    <property type="component" value="Unassembled WGS sequence"/>
</dbReference>
<dbReference type="GO" id="GO:0003676">
    <property type="term" value="F:nucleic acid binding"/>
    <property type="evidence" value="ECO:0007669"/>
    <property type="project" value="InterPro"/>
</dbReference>
<dbReference type="PROSITE" id="PS50994">
    <property type="entry name" value="INTEGRASE"/>
    <property type="match status" value="1"/>
</dbReference>
<dbReference type="InterPro" id="IPR036388">
    <property type="entry name" value="WH-like_DNA-bd_sf"/>
</dbReference>
<organism evidence="3 4">
    <name type="scientific">Actinopolymorpha pittospori</name>
    <dbReference type="NCBI Taxonomy" id="648752"/>
    <lineage>
        <taxon>Bacteria</taxon>
        <taxon>Bacillati</taxon>
        <taxon>Actinomycetota</taxon>
        <taxon>Actinomycetes</taxon>
        <taxon>Propionibacteriales</taxon>
        <taxon>Actinopolymorphaceae</taxon>
        <taxon>Actinopolymorpha</taxon>
    </lineage>
</organism>
<evidence type="ECO:0000313" key="3">
    <source>
        <dbReference type="EMBL" id="MBE1603625.1"/>
    </source>
</evidence>
<dbReference type="Pfam" id="PF13333">
    <property type="entry name" value="rve_2"/>
    <property type="match status" value="1"/>
</dbReference>
<dbReference type="GO" id="GO:0015074">
    <property type="term" value="P:DNA integration"/>
    <property type="evidence" value="ECO:0007669"/>
    <property type="project" value="InterPro"/>
</dbReference>
<dbReference type="SUPFAM" id="SSF53098">
    <property type="entry name" value="Ribonuclease H-like"/>
    <property type="match status" value="1"/>
</dbReference>
<evidence type="ECO:0000259" key="2">
    <source>
        <dbReference type="PROSITE" id="PS50994"/>
    </source>
</evidence>
<dbReference type="Pfam" id="PF01527">
    <property type="entry name" value="HTH_Tnp_1"/>
    <property type="match status" value="1"/>
</dbReference>
<accession>A0A927MUN2</accession>
<dbReference type="InterPro" id="IPR050900">
    <property type="entry name" value="Transposase_IS3/IS150/IS904"/>
</dbReference>
<feature type="domain" description="Integrase catalytic" evidence="2">
    <location>
        <begin position="220"/>
        <end position="391"/>
    </location>
</feature>
<dbReference type="InterPro" id="IPR025948">
    <property type="entry name" value="HTH-like_dom"/>
</dbReference>
<keyword evidence="4" id="KW-1185">Reference proteome</keyword>
<dbReference type="Gene3D" id="3.30.420.10">
    <property type="entry name" value="Ribonuclease H-like superfamily/Ribonuclease H"/>
    <property type="match status" value="1"/>
</dbReference>
<dbReference type="RefSeq" id="WP_337917441.1">
    <property type="nucleotide sequence ID" value="NZ_BAABJL010000031.1"/>
</dbReference>
<evidence type="ECO:0000256" key="1">
    <source>
        <dbReference type="ARBA" id="ARBA00002286"/>
    </source>
</evidence>
<dbReference type="Pfam" id="PF13276">
    <property type="entry name" value="HTH_21"/>
    <property type="match status" value="1"/>
</dbReference>
<dbReference type="SUPFAM" id="SSF46689">
    <property type="entry name" value="Homeodomain-like"/>
    <property type="match status" value="1"/>
</dbReference>
<protein>
    <submittedName>
        <fullName evidence="3">Transposase InsO family protein/transposase-like protein</fullName>
    </submittedName>
</protein>
<dbReference type="PANTHER" id="PTHR46889">
    <property type="entry name" value="TRANSPOSASE INSF FOR INSERTION SEQUENCE IS3B-RELATED"/>
    <property type="match status" value="1"/>
</dbReference>
<evidence type="ECO:0000313" key="4">
    <source>
        <dbReference type="Proteomes" id="UP000638648"/>
    </source>
</evidence>
<dbReference type="NCBIfam" id="NF033516">
    <property type="entry name" value="transpos_IS3"/>
    <property type="match status" value="1"/>
</dbReference>
<dbReference type="InterPro" id="IPR048020">
    <property type="entry name" value="Transpos_IS3"/>
</dbReference>
<dbReference type="InterPro" id="IPR001584">
    <property type="entry name" value="Integrase_cat-core"/>
</dbReference>
<comment type="function">
    <text evidence="1">Involved in the transposition of the insertion sequence.</text>
</comment>
<dbReference type="Gene3D" id="1.10.10.10">
    <property type="entry name" value="Winged helix-like DNA-binding domain superfamily/Winged helix DNA-binding domain"/>
    <property type="match status" value="1"/>
</dbReference>
<dbReference type="PANTHER" id="PTHR46889:SF4">
    <property type="entry name" value="TRANSPOSASE INSO FOR INSERTION SEQUENCE ELEMENT IS911B-RELATED"/>
    <property type="match status" value="1"/>
</dbReference>
<reference evidence="3" key="1">
    <citation type="submission" date="2020-10" db="EMBL/GenBank/DDBJ databases">
        <title>Sequencing the genomes of 1000 actinobacteria strains.</title>
        <authorList>
            <person name="Klenk H.-P."/>
        </authorList>
    </citation>
    <scope>NUCLEOTIDE SEQUENCE</scope>
    <source>
        <strain evidence="3">DSM 45354</strain>
    </source>
</reference>
<sequence length="412" mass="45900">MEARKDPASRAGAIARIAEQLGMHRETLRGWVRQAEIDGGVRPGTSSEDASRITELERENVSCGGRMRSCERRRRFRGRGARPQDQVSVPTAVLVDYIDAHRDTFGVEPICEVLSCAGTKIAPSTYYAAKTRPASARAIRDAALVPVIRQVHAENLGVYGARKVHAEVNRQVRMVARCTVERLMKAEGLAGIRRDKTRATTLTHGAETTRPADLVRRDFTATAPNRLWVADLTYVRTYSGWVYAAFVLDVFSRMDLGWQVSTSLRTDLALDALDMGRWARHRAGHDVAGLTHHFDRGVQYRAVRYTQRLAEAEAVASVGSKGDSYDNAMAEAFNSLFKAECIRNPAMRPKQGWKSVGDVEIAVAEYIDWFNHRRLHGEIGLIPPAEFEANHWASHNIDHYPETPVPVEAGSN</sequence>
<proteinExistence type="predicted"/>